<sequence length="579" mass="61329">MSCLPYVTVQHDFPQVFDDVAQGTVAAERIWLSVYALNGPTASIHARLLLISGEPERDEHVGQQDGDGGGGVYIAEIKPENQLTVARVKDAPKNLVVSSTFRPAEDSIAPPSTSARHPQQRIFLPPVHCLAPRYTIPYPSSTSALRLRKGVSTHISAFDVSPSGNGLYVAGAADGKCWIGRLPGSTGAPNEAQSKPLVVLDGHVGDITNARFFPSGEVVVTTGSDFRVCIFSALPPDDSSAPPSTSPPINTPVRTLTGHTRAPTATAILGKGRFILSGGRDGYIRCWNVGEAREVGNLPASEAVVSSLFPPSIENMILGPDPHAEGRADDNGTGLSEQEEVFPGPFPLLAVGLSSGEVVIHDLRRCTLGAQTSTNPQSINKGAPAKPVKVRPSETLCATLPSPIFPPGPPLDASDPAQAWTSKRHAGAVSSINWDRARHLLIAGYSSGVVAIHRVGNLISPQDESTTPVDEVSTSLVAMWKRNEAGITHIELVPTEDDDTKTLRIVVTTSDGLACRLRLDVSSSSDLAVPALETEYIGWECGDAIGAAKWVPQQRDGTAKDVQRGRLVLAGAEGVLRLY</sequence>
<accession>A0A177TZ47</accession>
<dbReference type="SMART" id="SM00320">
    <property type="entry name" value="WD40"/>
    <property type="match status" value="4"/>
</dbReference>
<protein>
    <submittedName>
        <fullName evidence="6">Uncharacterized protein</fullName>
    </submittedName>
</protein>
<feature type="repeat" description="WD" evidence="3">
    <location>
        <begin position="256"/>
        <end position="297"/>
    </location>
</feature>
<dbReference type="InterPro" id="IPR001680">
    <property type="entry name" value="WD40_rpt"/>
</dbReference>
<dbReference type="PANTHER" id="PTHR19857">
    <property type="entry name" value="MITOCHONDRIAL DIVISION PROTEIN 1-RELATED"/>
    <property type="match status" value="1"/>
</dbReference>
<dbReference type="InterPro" id="IPR051179">
    <property type="entry name" value="WD_repeat_multifunction"/>
</dbReference>
<dbReference type="EMBL" id="LWDD02000795">
    <property type="protein sequence ID" value="KAE8256642.1"/>
    <property type="molecule type" value="Genomic_DNA"/>
</dbReference>
<dbReference type="InterPro" id="IPR015943">
    <property type="entry name" value="WD40/YVTN_repeat-like_dom_sf"/>
</dbReference>
<evidence type="ECO:0000256" key="1">
    <source>
        <dbReference type="ARBA" id="ARBA00022574"/>
    </source>
</evidence>
<dbReference type="Proteomes" id="UP000836402">
    <property type="component" value="Unassembled WGS sequence"/>
</dbReference>
<dbReference type="Proteomes" id="UP000077671">
    <property type="component" value="Unassembled WGS sequence"/>
</dbReference>
<comment type="caution">
    <text evidence="6">The sequence shown here is derived from an EMBL/GenBank/DDBJ whole genome shotgun (WGS) entry which is preliminary data.</text>
</comment>
<reference evidence="5" key="3">
    <citation type="submission" date="2020-10" db="EMBL/GenBank/DDBJ databases">
        <authorList>
            <person name="Sedaghatjoo S."/>
        </authorList>
    </citation>
    <scope>NUCLEOTIDE SEQUENCE</scope>
    <source>
        <strain evidence="5">AZH3</strain>
    </source>
</reference>
<proteinExistence type="predicted"/>
<keyword evidence="2" id="KW-0677">Repeat</keyword>
<organism evidence="6 7">
    <name type="scientific">Tilletia caries</name>
    <name type="common">wheat bunt fungus</name>
    <dbReference type="NCBI Taxonomy" id="13290"/>
    <lineage>
        <taxon>Eukaryota</taxon>
        <taxon>Fungi</taxon>
        <taxon>Dikarya</taxon>
        <taxon>Basidiomycota</taxon>
        <taxon>Ustilaginomycotina</taxon>
        <taxon>Exobasidiomycetes</taxon>
        <taxon>Tilletiales</taxon>
        <taxon>Tilletiaceae</taxon>
        <taxon>Tilletia</taxon>
    </lineage>
</organism>
<keyword evidence="8" id="KW-1185">Reference proteome</keyword>
<dbReference type="PROSITE" id="PS50294">
    <property type="entry name" value="WD_REPEATS_REGION"/>
    <property type="match status" value="1"/>
</dbReference>
<evidence type="ECO:0000313" key="6">
    <source>
        <dbReference type="EMBL" id="KAE8256642.1"/>
    </source>
</evidence>
<keyword evidence="1 3" id="KW-0853">WD repeat</keyword>
<evidence type="ECO:0000256" key="3">
    <source>
        <dbReference type="PROSITE-ProRule" id="PRU00221"/>
    </source>
</evidence>
<dbReference type="PROSITE" id="PS50082">
    <property type="entry name" value="WD_REPEATS_2"/>
    <property type="match status" value="1"/>
</dbReference>
<gene>
    <name evidence="6" type="ORF">A4X03_0g5202</name>
    <name evidence="5" type="ORF">JKIAZH3_G7936</name>
</gene>
<evidence type="ECO:0000313" key="8">
    <source>
        <dbReference type="Proteomes" id="UP000836402"/>
    </source>
</evidence>
<dbReference type="AlphaFoldDB" id="A0A177TZ47"/>
<reference evidence="6" key="1">
    <citation type="submission" date="2016-04" db="EMBL/GenBank/DDBJ databases">
        <authorList>
            <person name="Nguyen H.D."/>
            <person name="Kesanakurti P."/>
            <person name="Cullis J."/>
            <person name="Levesque C.A."/>
            <person name="Hambleton S."/>
        </authorList>
    </citation>
    <scope>NUCLEOTIDE SEQUENCE</scope>
    <source>
        <strain evidence="6">DAOMC 238032</strain>
    </source>
</reference>
<name>A0A177TZ47_9BASI</name>
<dbReference type="Gene3D" id="2.130.10.10">
    <property type="entry name" value="YVTN repeat-like/Quinoprotein amine dehydrogenase"/>
    <property type="match status" value="2"/>
</dbReference>
<evidence type="ECO:0000313" key="5">
    <source>
        <dbReference type="EMBL" id="CAD6937493.1"/>
    </source>
</evidence>
<evidence type="ECO:0000313" key="7">
    <source>
        <dbReference type="Proteomes" id="UP000077671"/>
    </source>
</evidence>
<dbReference type="SUPFAM" id="SSF50978">
    <property type="entry name" value="WD40 repeat-like"/>
    <property type="match status" value="1"/>
</dbReference>
<evidence type="ECO:0000256" key="2">
    <source>
        <dbReference type="ARBA" id="ARBA00022737"/>
    </source>
</evidence>
<dbReference type="PANTHER" id="PTHR19857:SF8">
    <property type="entry name" value="ANGIO-ASSOCIATED MIGRATORY CELL PROTEIN"/>
    <property type="match status" value="1"/>
</dbReference>
<dbReference type="InterPro" id="IPR036322">
    <property type="entry name" value="WD40_repeat_dom_sf"/>
</dbReference>
<reference evidence="6" key="2">
    <citation type="journal article" date="2019" name="IMA Fungus">
        <title>Genome sequencing and comparison of five Tilletia species to identify candidate genes for the detection of regulated species infecting wheat.</title>
        <authorList>
            <person name="Nguyen H.D.T."/>
            <person name="Sultana T."/>
            <person name="Kesanakurti P."/>
            <person name="Hambleton S."/>
        </authorList>
    </citation>
    <scope>NUCLEOTIDE SEQUENCE</scope>
    <source>
        <strain evidence="6">DAOMC 238032</strain>
    </source>
</reference>
<dbReference type="EMBL" id="CAJHJG010004010">
    <property type="protein sequence ID" value="CAD6937493.1"/>
    <property type="molecule type" value="Genomic_DNA"/>
</dbReference>
<evidence type="ECO:0000256" key="4">
    <source>
        <dbReference type="SAM" id="MobiDB-lite"/>
    </source>
</evidence>
<dbReference type="Pfam" id="PF00400">
    <property type="entry name" value="WD40"/>
    <property type="match status" value="2"/>
</dbReference>
<feature type="region of interest" description="Disordered" evidence="4">
    <location>
        <begin position="237"/>
        <end position="256"/>
    </location>
</feature>